<proteinExistence type="predicted"/>
<evidence type="ECO:0008006" key="3">
    <source>
        <dbReference type="Google" id="ProtNLM"/>
    </source>
</evidence>
<dbReference type="Proteomes" id="UP001055102">
    <property type="component" value="Unassembled WGS sequence"/>
</dbReference>
<evidence type="ECO:0000313" key="2">
    <source>
        <dbReference type="Proteomes" id="UP001055102"/>
    </source>
</evidence>
<protein>
    <recommendedName>
        <fullName evidence="3">Peptidase C1A papain C-terminal domain-containing protein</fullName>
    </recommendedName>
</protein>
<reference evidence="1" key="2">
    <citation type="submission" date="2021-08" db="EMBL/GenBank/DDBJ databases">
        <authorList>
            <person name="Tani A."/>
            <person name="Ola A."/>
            <person name="Ogura Y."/>
            <person name="Katsura K."/>
            <person name="Hayashi T."/>
        </authorList>
    </citation>
    <scope>NUCLEOTIDE SEQUENCE</scope>
    <source>
        <strain evidence="1">LMG 23639</strain>
    </source>
</reference>
<evidence type="ECO:0000313" key="1">
    <source>
        <dbReference type="EMBL" id="GJE05693.1"/>
    </source>
</evidence>
<reference evidence="1" key="1">
    <citation type="journal article" date="2021" name="Front. Microbiol.">
        <title>Comprehensive Comparative Genomics and Phenotyping of Methylobacterium Species.</title>
        <authorList>
            <person name="Alessa O."/>
            <person name="Ogura Y."/>
            <person name="Fujitani Y."/>
            <person name="Takami H."/>
            <person name="Hayashi T."/>
            <person name="Sahin N."/>
            <person name="Tani A."/>
        </authorList>
    </citation>
    <scope>NUCLEOTIDE SEQUENCE</scope>
    <source>
        <strain evidence="1">LMG 23639</strain>
    </source>
</reference>
<comment type="caution">
    <text evidence="1">The sequence shown here is derived from an EMBL/GenBank/DDBJ whole genome shotgun (WGS) entry which is preliminary data.</text>
</comment>
<name>A0ABQ4SV08_9HYPH</name>
<organism evidence="1 2">
    <name type="scientific">Methylobacterium jeotgali</name>
    <dbReference type="NCBI Taxonomy" id="381630"/>
    <lineage>
        <taxon>Bacteria</taxon>
        <taxon>Pseudomonadati</taxon>
        <taxon>Pseudomonadota</taxon>
        <taxon>Alphaproteobacteria</taxon>
        <taxon>Hyphomicrobiales</taxon>
        <taxon>Methylobacteriaceae</taxon>
        <taxon>Methylobacterium</taxon>
    </lineage>
</organism>
<keyword evidence="2" id="KW-1185">Reference proteome</keyword>
<accession>A0ABQ4SV08</accession>
<dbReference type="EMBL" id="BPQR01000016">
    <property type="protein sequence ID" value="GJE05693.1"/>
    <property type="molecule type" value="Genomic_DNA"/>
</dbReference>
<sequence>MRLRALGNRGRRMGAGFGGWARAAWLGLAAALAVVPAGAGERVDPRLLPARPAYARNPACAPVRIPMPPSTHALPGNVGLSPKPAEIPVGQGDSAICYAYATADMISQRVGVAVSPLDVATRFYFADPGRLADHPDPRVRAHLRAHPSYREDIAWSRNAVDISIDGNRRREPYFDKLEGGEEDAAALLYNLDGLCTERDLPSHEGYAHFTKPFAKLRFSASVRAPNQCFRRTGATVERLRSRRADAFNDAWLRLTEARCRRRPLPVPLLPISYRVAANQLEFMDMLEAGTPPTPRQIERMLAMVDYALDNGRAPTVGYSWYILQDRDPKDPDLAADHSSTVIARRRQGGACRYLVQDNTGEYCSRMRPGVRERCENGRVWLNEGELRRTLYSVIYLR</sequence>
<gene>
    <name evidence="1" type="ORF">AOPFMNJM_0999</name>
</gene>